<dbReference type="AlphaFoldDB" id="A0A418EMN0"/>
<reference evidence="2 3" key="1">
    <citation type="submission" date="2018-08" db="EMBL/GenBank/DDBJ databases">
        <title>Aphanomyces genome sequencing and annotation.</title>
        <authorList>
            <person name="Minardi D."/>
            <person name="Oidtmann B."/>
            <person name="Van Der Giezen M."/>
            <person name="Studholme D.J."/>
        </authorList>
    </citation>
    <scope>NUCLEOTIDE SEQUENCE [LARGE SCALE GENOMIC DNA]</scope>
    <source>
        <strain evidence="2 3">FDL457</strain>
    </source>
</reference>
<dbReference type="EMBL" id="QUTF01013846">
    <property type="protein sequence ID" value="RHZ15777.1"/>
    <property type="molecule type" value="Genomic_DNA"/>
</dbReference>
<feature type="compositionally biased region" description="Polar residues" evidence="1">
    <location>
        <begin position="279"/>
        <end position="295"/>
    </location>
</feature>
<comment type="caution">
    <text evidence="2">The sequence shown here is derived from an EMBL/GenBank/DDBJ whole genome shotgun (WGS) entry which is preliminary data.</text>
</comment>
<proteinExistence type="predicted"/>
<feature type="region of interest" description="Disordered" evidence="1">
    <location>
        <begin position="279"/>
        <end position="299"/>
    </location>
</feature>
<dbReference type="VEuPathDB" id="FungiDB:H257_03597"/>
<evidence type="ECO:0000256" key="1">
    <source>
        <dbReference type="SAM" id="MobiDB-lite"/>
    </source>
</evidence>
<evidence type="ECO:0000313" key="2">
    <source>
        <dbReference type="EMBL" id="RHZ15777.1"/>
    </source>
</evidence>
<accession>A0A418EMN0</accession>
<gene>
    <name evidence="2" type="ORF">DYB26_014287</name>
</gene>
<evidence type="ECO:0000313" key="3">
    <source>
        <dbReference type="Proteomes" id="UP000286510"/>
    </source>
</evidence>
<name>A0A418EMN0_APHAT</name>
<protein>
    <submittedName>
        <fullName evidence="2">Uncharacterized protein</fullName>
    </submittedName>
</protein>
<organism evidence="2 3">
    <name type="scientific">Aphanomyces astaci</name>
    <name type="common">Crayfish plague agent</name>
    <dbReference type="NCBI Taxonomy" id="112090"/>
    <lineage>
        <taxon>Eukaryota</taxon>
        <taxon>Sar</taxon>
        <taxon>Stramenopiles</taxon>
        <taxon>Oomycota</taxon>
        <taxon>Saprolegniomycetes</taxon>
        <taxon>Saprolegniales</taxon>
        <taxon>Verrucalvaceae</taxon>
        <taxon>Aphanomyces</taxon>
    </lineage>
</organism>
<dbReference type="Proteomes" id="UP000286510">
    <property type="component" value="Unassembled WGS sequence"/>
</dbReference>
<sequence>MPPAATTQAAVASSDIVTLRVAGKDYNITSAFNSARRSVSGLMSCNSRTLAELPSAKTIKQSKRLWQAAELANAGFMVEFFATADQVTALTCIEYRGHNQETPFLVACLHHACRQGHVALVQFLSTLMDVYVHNAKRLSAIDLCRHQLHGQQHNANIARCMECLENRVKLFEGWIEVSEPSVGSVLTGLSLLQAWQLRNVFVVPVHQLVSFNLQPKLFQPRPYTFALHGSPKRKDMYIGVSQTVEFAASNPQEFERWTTFFCVTLLNDRVVGEGGAGMLSNTSAHSSPTDGSTSLPFRPGRIEIEK</sequence>